<protein>
    <submittedName>
        <fullName evidence="1">Lipid II-degrading bacteriocin</fullName>
    </submittedName>
</protein>
<dbReference type="Gene3D" id="3.30.450.400">
    <property type="entry name" value="Colicin M, catalytic domain"/>
    <property type="match status" value="1"/>
</dbReference>
<proteinExistence type="predicted"/>
<dbReference type="InterPro" id="IPR028056">
    <property type="entry name" value="Colicin_M"/>
</dbReference>
<evidence type="ECO:0000313" key="1">
    <source>
        <dbReference type="EMBL" id="MDD1014129.1"/>
    </source>
</evidence>
<evidence type="ECO:0000313" key="2">
    <source>
        <dbReference type="Proteomes" id="UP001148184"/>
    </source>
</evidence>
<gene>
    <name evidence="1" type="ORF">M5G17_10585</name>
</gene>
<reference evidence="1 2" key="1">
    <citation type="submission" date="2022-05" db="EMBL/GenBank/DDBJ databases">
        <title>Novel Pseudomonas spp. Isolated from a Rainbow Trout Aquaculture Facility.</title>
        <authorList>
            <person name="Testerman T."/>
            <person name="Graf J."/>
        </authorList>
    </citation>
    <scope>NUCLEOTIDE SEQUENCE [LARGE SCALE GENOMIC DNA]</scope>
    <source>
        <strain evidence="1 2">ID1025</strain>
    </source>
</reference>
<dbReference type="Proteomes" id="UP001148184">
    <property type="component" value="Unassembled WGS sequence"/>
</dbReference>
<sequence length="242" mass="26441">MAKAWAQRDDAYVSGNWWAMLCLDLKRAQYNRPPFSLGLMAPDLLCSHHADQLIANDPNLPNQVAWRQGRIKSTKYGADKSSTLSTEVNFSGGIFTPLKALAHAIYGNGATTTVPLENTGIEPTVEKTPELKQAIDSAMLGSSSIDINVTYYTGQDSFAARVYLGDITLRIIGTVNKDANGKVEFSGHARAYNDRYDGDANIHRLPIDEALTTALRAIMKNSNATSYQIKIPGSLPIVYSTK</sequence>
<organism evidence="1 2">
    <name type="scientific">Pseudomonas rubra</name>
    <dbReference type="NCBI Taxonomy" id="2942627"/>
    <lineage>
        <taxon>Bacteria</taxon>
        <taxon>Pseudomonadati</taxon>
        <taxon>Pseudomonadota</taxon>
        <taxon>Gammaproteobacteria</taxon>
        <taxon>Pseudomonadales</taxon>
        <taxon>Pseudomonadaceae</taxon>
        <taxon>Pseudomonas</taxon>
    </lineage>
</organism>
<comment type="caution">
    <text evidence="1">The sequence shown here is derived from an EMBL/GenBank/DDBJ whole genome shotgun (WGS) entry which is preliminary data.</text>
</comment>
<name>A0ABT5P755_9PSED</name>
<dbReference type="EMBL" id="JAMDGZ010000019">
    <property type="protein sequence ID" value="MDD1014129.1"/>
    <property type="molecule type" value="Genomic_DNA"/>
</dbReference>
<keyword evidence="2" id="KW-1185">Reference proteome</keyword>
<accession>A0ABT5P755</accession>
<dbReference type="Pfam" id="PF14859">
    <property type="entry name" value="Colicin_M"/>
    <property type="match status" value="1"/>
</dbReference>